<proteinExistence type="predicted"/>
<protein>
    <recommendedName>
        <fullName evidence="3">Clp ATPase C-terminal domain-containing protein</fullName>
    </recommendedName>
</protein>
<dbReference type="InterPro" id="IPR050130">
    <property type="entry name" value="ClpA_ClpB"/>
</dbReference>
<evidence type="ECO:0000313" key="4">
    <source>
        <dbReference type="EMBL" id="OWM71393.1"/>
    </source>
</evidence>
<keyword evidence="1" id="KW-0547">Nucleotide-binding</keyword>
<keyword evidence="2" id="KW-0067">ATP-binding</keyword>
<name>A0A218WFS6_PUNGR</name>
<comment type="caution">
    <text evidence="4">The sequence shown here is derived from an EMBL/GenBank/DDBJ whole genome shotgun (WGS) entry which is preliminary data.</text>
</comment>
<dbReference type="GO" id="GO:0016887">
    <property type="term" value="F:ATP hydrolysis activity"/>
    <property type="evidence" value="ECO:0007669"/>
    <property type="project" value="TreeGrafter"/>
</dbReference>
<dbReference type="Proteomes" id="UP000233551">
    <property type="component" value="Unassembled WGS sequence"/>
</dbReference>
<keyword evidence="7" id="KW-1185">Reference proteome</keyword>
<dbReference type="SUPFAM" id="SSF52540">
    <property type="entry name" value="P-loop containing nucleoside triphosphate hydrolases"/>
    <property type="match status" value="1"/>
</dbReference>
<dbReference type="InterPro" id="IPR019489">
    <property type="entry name" value="Clp_ATPase_C"/>
</dbReference>
<dbReference type="Pfam" id="PF10431">
    <property type="entry name" value="ClpB_D2-small"/>
    <property type="match status" value="1"/>
</dbReference>
<dbReference type="PANTHER" id="PTHR11638">
    <property type="entry name" value="ATP-DEPENDENT CLP PROTEASE"/>
    <property type="match status" value="1"/>
</dbReference>
<organism evidence="4 6">
    <name type="scientific">Punica granatum</name>
    <name type="common">Pomegranate</name>
    <dbReference type="NCBI Taxonomy" id="22663"/>
    <lineage>
        <taxon>Eukaryota</taxon>
        <taxon>Viridiplantae</taxon>
        <taxon>Streptophyta</taxon>
        <taxon>Embryophyta</taxon>
        <taxon>Tracheophyta</taxon>
        <taxon>Spermatophyta</taxon>
        <taxon>Magnoliopsida</taxon>
        <taxon>eudicotyledons</taxon>
        <taxon>Gunneridae</taxon>
        <taxon>Pentapetalae</taxon>
        <taxon>rosids</taxon>
        <taxon>malvids</taxon>
        <taxon>Myrtales</taxon>
        <taxon>Lythraceae</taxon>
        <taxon>Punica</taxon>
    </lineage>
</organism>
<reference evidence="6" key="1">
    <citation type="journal article" date="2017" name="Plant J.">
        <title>The pomegranate (Punica granatum L.) genome and the genomics of punicalagin biosynthesis.</title>
        <authorList>
            <person name="Qin G."/>
            <person name="Xu C."/>
            <person name="Ming R."/>
            <person name="Tang H."/>
            <person name="Guyot R."/>
            <person name="Kramer E.M."/>
            <person name="Hu Y."/>
            <person name="Yi X."/>
            <person name="Qi Y."/>
            <person name="Xu X."/>
            <person name="Gao Z."/>
            <person name="Pan H."/>
            <person name="Jian J."/>
            <person name="Tian Y."/>
            <person name="Yue Z."/>
            <person name="Xu Y."/>
        </authorList>
    </citation>
    <scope>NUCLEOTIDE SEQUENCE [LARGE SCALE GENOMIC DNA]</scope>
    <source>
        <strain evidence="6">cv. Dabenzi</strain>
    </source>
</reference>
<evidence type="ECO:0000313" key="5">
    <source>
        <dbReference type="EMBL" id="PKI52480.1"/>
    </source>
</evidence>
<dbReference type="EMBL" id="MTKT01004399">
    <property type="protein sequence ID" value="OWM71393.1"/>
    <property type="molecule type" value="Genomic_DNA"/>
</dbReference>
<evidence type="ECO:0000259" key="3">
    <source>
        <dbReference type="SMART" id="SM01086"/>
    </source>
</evidence>
<dbReference type="AlphaFoldDB" id="A0A218WFS6"/>
<dbReference type="GO" id="GO:0034605">
    <property type="term" value="P:cellular response to heat"/>
    <property type="evidence" value="ECO:0007669"/>
    <property type="project" value="TreeGrafter"/>
</dbReference>
<accession>A0A218WFS6</accession>
<evidence type="ECO:0000313" key="7">
    <source>
        <dbReference type="Proteomes" id="UP000233551"/>
    </source>
</evidence>
<dbReference type="GO" id="GO:0005524">
    <property type="term" value="F:ATP binding"/>
    <property type="evidence" value="ECO:0007669"/>
    <property type="project" value="UniProtKB-KW"/>
</dbReference>
<reference evidence="4" key="2">
    <citation type="submission" date="2017-06" db="EMBL/GenBank/DDBJ databases">
        <title>The pomegranate genome and the genomics of punicalagin biosynthesis.</title>
        <authorList>
            <person name="Xu C."/>
        </authorList>
    </citation>
    <scope>NUCLEOTIDE SEQUENCE [LARGE SCALE GENOMIC DNA]</scope>
    <source>
        <tissue evidence="4">Fresh leaf</tissue>
    </source>
</reference>
<dbReference type="Proteomes" id="UP000197138">
    <property type="component" value="Unassembled WGS sequence"/>
</dbReference>
<dbReference type="PANTHER" id="PTHR11638:SF18">
    <property type="entry name" value="HEAT SHOCK PROTEIN 104"/>
    <property type="match status" value="1"/>
</dbReference>
<dbReference type="SMART" id="SM01086">
    <property type="entry name" value="ClpB_D2-small"/>
    <property type="match status" value="1"/>
</dbReference>
<evidence type="ECO:0000256" key="2">
    <source>
        <dbReference type="ARBA" id="ARBA00022840"/>
    </source>
</evidence>
<sequence length="115" mass="13364">MLVGRWTSDTRSILEIMLGEVKGRLQEKGMYLKVSREVEEALIRVGFHQSYGARALQRAIKRQVEDQLADAILHGTIKEGEYALLFLDSNGHMKIDSSNHTEIFFFWQLTRRRLN</sequence>
<evidence type="ECO:0000256" key="1">
    <source>
        <dbReference type="ARBA" id="ARBA00022741"/>
    </source>
</evidence>
<dbReference type="EMBL" id="PGOL01001927">
    <property type="protein sequence ID" value="PKI52480.1"/>
    <property type="molecule type" value="Genomic_DNA"/>
</dbReference>
<dbReference type="InterPro" id="IPR027417">
    <property type="entry name" value="P-loop_NTPase"/>
</dbReference>
<reference evidence="5 7" key="3">
    <citation type="submission" date="2017-11" db="EMBL/GenBank/DDBJ databases">
        <title>De-novo sequencing of pomegranate (Punica granatum L.) genome.</title>
        <authorList>
            <person name="Akparov Z."/>
            <person name="Amiraslanov A."/>
            <person name="Hajiyeva S."/>
            <person name="Abbasov M."/>
            <person name="Kaur K."/>
            <person name="Hamwieh A."/>
            <person name="Solovyev V."/>
            <person name="Salamov A."/>
            <person name="Braich B."/>
            <person name="Kosarev P."/>
            <person name="Mahmoud A."/>
            <person name="Hajiyev E."/>
            <person name="Babayeva S."/>
            <person name="Izzatullayeva V."/>
            <person name="Mammadov A."/>
            <person name="Mammadov A."/>
            <person name="Sharifova S."/>
            <person name="Ojaghi J."/>
            <person name="Eynullazada K."/>
            <person name="Bayramov B."/>
            <person name="Abdulazimova A."/>
            <person name="Shahmuradov I."/>
        </authorList>
    </citation>
    <scope>NUCLEOTIDE SEQUENCE [LARGE SCALE GENOMIC DNA]</scope>
    <source>
        <strain evidence="5">AG2017</strain>
        <strain evidence="7">cv. AG2017</strain>
        <tissue evidence="5">Leaf</tissue>
    </source>
</reference>
<evidence type="ECO:0000313" key="6">
    <source>
        <dbReference type="Proteomes" id="UP000197138"/>
    </source>
</evidence>
<dbReference type="GO" id="GO:0005737">
    <property type="term" value="C:cytoplasm"/>
    <property type="evidence" value="ECO:0007669"/>
    <property type="project" value="TreeGrafter"/>
</dbReference>
<gene>
    <name evidence="4" type="ORF">CDL15_Pgr005580</name>
    <name evidence="5" type="ORF">CRG98_027052</name>
</gene>
<dbReference type="Gene3D" id="1.10.8.60">
    <property type="match status" value="1"/>
</dbReference>
<dbReference type="STRING" id="22663.A0A218WFS6"/>
<feature type="domain" description="Clp ATPase C-terminal" evidence="3">
    <location>
        <begin position="7"/>
        <end position="95"/>
    </location>
</feature>